<sequence length="282" mass="30290">MIESDISSQRRAPHPPAAPHAIANPARKTTRILLASLALITLYALATIAPDNVDLGVAGKSFLHNLDLMFLHPHLGQDTLAQLVDALVRSIALALLTTLIGAGIAFVLALFTARNLAPAPLATAMRSLMALIRAIPTILWVLVYATVIGLGTEAAVVGLSFHSVAYLVKAFAESFEAVPQEKLDALRVSGARFSLVIRHALWPSVRPSLLSWTFIRFEINFTNAVAVGAAAGTGGIGYYLFMSSAFYFDFQEVGLIVYLVLAFAILLEMIAVAMRKHLAKTV</sequence>
<gene>
    <name evidence="10" type="ORF">ACFQ4P_11705</name>
</gene>
<dbReference type="Proteomes" id="UP001597196">
    <property type="component" value="Unassembled WGS sequence"/>
</dbReference>
<evidence type="ECO:0000256" key="8">
    <source>
        <dbReference type="SAM" id="MobiDB-lite"/>
    </source>
</evidence>
<feature type="transmembrane region" description="Helical" evidence="7">
    <location>
        <begin position="91"/>
        <end position="116"/>
    </location>
</feature>
<evidence type="ECO:0000256" key="5">
    <source>
        <dbReference type="ARBA" id="ARBA00022989"/>
    </source>
</evidence>
<feature type="transmembrane region" description="Helical" evidence="7">
    <location>
        <begin position="253"/>
        <end position="274"/>
    </location>
</feature>
<dbReference type="Pfam" id="PF00528">
    <property type="entry name" value="BPD_transp_1"/>
    <property type="match status" value="1"/>
</dbReference>
<dbReference type="PANTHER" id="PTHR30043">
    <property type="entry name" value="PHOSPHONATES TRANSPORT SYSTEM PERMEASE PROTEIN"/>
    <property type="match status" value="1"/>
</dbReference>
<evidence type="ECO:0000256" key="1">
    <source>
        <dbReference type="ARBA" id="ARBA00004651"/>
    </source>
</evidence>
<keyword evidence="3" id="KW-1003">Cell membrane</keyword>
<evidence type="ECO:0000256" key="4">
    <source>
        <dbReference type="ARBA" id="ARBA00022692"/>
    </source>
</evidence>
<dbReference type="EMBL" id="JBHTOC010000020">
    <property type="protein sequence ID" value="MFD1430901.1"/>
    <property type="molecule type" value="Genomic_DNA"/>
</dbReference>
<evidence type="ECO:0000256" key="3">
    <source>
        <dbReference type="ARBA" id="ARBA00022475"/>
    </source>
</evidence>
<protein>
    <submittedName>
        <fullName evidence="10">PhnE/PtxC family ABC transporter permease</fullName>
    </submittedName>
</protein>
<keyword evidence="4 7" id="KW-0812">Transmembrane</keyword>
<dbReference type="Gene3D" id="1.10.3720.10">
    <property type="entry name" value="MetI-like"/>
    <property type="match status" value="1"/>
</dbReference>
<keyword evidence="5 7" id="KW-1133">Transmembrane helix</keyword>
<keyword evidence="6 7" id="KW-0472">Membrane</keyword>
<organism evidence="10 11">
    <name type="scientific">Lacticaseibacillus mingshuiensis</name>
    <dbReference type="NCBI Taxonomy" id="2799574"/>
    <lineage>
        <taxon>Bacteria</taxon>
        <taxon>Bacillati</taxon>
        <taxon>Bacillota</taxon>
        <taxon>Bacilli</taxon>
        <taxon>Lactobacillales</taxon>
        <taxon>Lactobacillaceae</taxon>
        <taxon>Lacticaseibacillus</taxon>
    </lineage>
</organism>
<evidence type="ECO:0000256" key="6">
    <source>
        <dbReference type="ARBA" id="ARBA00023136"/>
    </source>
</evidence>
<comment type="caution">
    <text evidence="10">The sequence shown here is derived from an EMBL/GenBank/DDBJ whole genome shotgun (WGS) entry which is preliminary data.</text>
</comment>
<feature type="transmembrane region" description="Helical" evidence="7">
    <location>
        <begin position="128"/>
        <end position="148"/>
    </location>
</feature>
<dbReference type="RefSeq" id="WP_203628470.1">
    <property type="nucleotide sequence ID" value="NZ_BOLQ01000030.1"/>
</dbReference>
<evidence type="ECO:0000313" key="10">
    <source>
        <dbReference type="EMBL" id="MFD1430901.1"/>
    </source>
</evidence>
<feature type="domain" description="ABC transmembrane type-1" evidence="9">
    <location>
        <begin position="87"/>
        <end position="271"/>
    </location>
</feature>
<proteinExistence type="inferred from homology"/>
<dbReference type="InterPro" id="IPR000515">
    <property type="entry name" value="MetI-like"/>
</dbReference>
<name>A0ABW4CMG9_9LACO</name>
<evidence type="ECO:0000259" key="9">
    <source>
        <dbReference type="PROSITE" id="PS50928"/>
    </source>
</evidence>
<dbReference type="InterPro" id="IPR035906">
    <property type="entry name" value="MetI-like_sf"/>
</dbReference>
<dbReference type="SUPFAM" id="SSF161098">
    <property type="entry name" value="MetI-like"/>
    <property type="match status" value="1"/>
</dbReference>
<reference evidence="11" key="1">
    <citation type="journal article" date="2019" name="Int. J. Syst. Evol. Microbiol.">
        <title>The Global Catalogue of Microorganisms (GCM) 10K type strain sequencing project: providing services to taxonomists for standard genome sequencing and annotation.</title>
        <authorList>
            <consortium name="The Broad Institute Genomics Platform"/>
            <consortium name="The Broad Institute Genome Sequencing Center for Infectious Disease"/>
            <person name="Wu L."/>
            <person name="Ma J."/>
        </authorList>
    </citation>
    <scope>NUCLEOTIDE SEQUENCE [LARGE SCALE GENOMIC DNA]</scope>
    <source>
        <strain evidence="11">CCM 8980</strain>
    </source>
</reference>
<dbReference type="PROSITE" id="PS50928">
    <property type="entry name" value="ABC_TM1"/>
    <property type="match status" value="1"/>
</dbReference>
<evidence type="ECO:0000256" key="2">
    <source>
        <dbReference type="ARBA" id="ARBA00022448"/>
    </source>
</evidence>
<feature type="region of interest" description="Disordered" evidence="8">
    <location>
        <begin position="1"/>
        <end position="22"/>
    </location>
</feature>
<feature type="compositionally biased region" description="Polar residues" evidence="8">
    <location>
        <begin position="1"/>
        <end position="10"/>
    </location>
</feature>
<feature type="transmembrane region" description="Helical" evidence="7">
    <location>
        <begin position="221"/>
        <end position="241"/>
    </location>
</feature>
<evidence type="ECO:0000313" key="11">
    <source>
        <dbReference type="Proteomes" id="UP001597196"/>
    </source>
</evidence>
<accession>A0ABW4CMG9</accession>
<feature type="transmembrane region" description="Helical" evidence="7">
    <location>
        <begin position="32"/>
        <end position="49"/>
    </location>
</feature>
<evidence type="ECO:0000256" key="7">
    <source>
        <dbReference type="RuleBase" id="RU363032"/>
    </source>
</evidence>
<keyword evidence="2 7" id="KW-0813">Transport</keyword>
<dbReference type="PANTHER" id="PTHR30043:SF1">
    <property type="entry name" value="ABC TRANSPORT SYSTEM PERMEASE PROTEIN P69"/>
    <property type="match status" value="1"/>
</dbReference>
<keyword evidence="11" id="KW-1185">Reference proteome</keyword>
<comment type="similarity">
    <text evidence="7">Belongs to the binding-protein-dependent transport system permease family.</text>
</comment>
<comment type="subcellular location">
    <subcellularLocation>
        <location evidence="1 7">Cell membrane</location>
        <topology evidence="1 7">Multi-pass membrane protein</topology>
    </subcellularLocation>
</comment>